<gene>
    <name evidence="1" type="ORF">G4L39_13780</name>
</gene>
<dbReference type="Proteomes" id="UP000477311">
    <property type="component" value="Unassembled WGS sequence"/>
</dbReference>
<evidence type="ECO:0000313" key="1">
    <source>
        <dbReference type="EMBL" id="NGO40453.1"/>
    </source>
</evidence>
<protein>
    <submittedName>
        <fullName evidence="1">Uncharacterized protein</fullName>
    </submittedName>
</protein>
<sequence>MHIIVDVNRVVLDWHILRIRASGGGPAVVHAVWTVRRKGPLSIHS</sequence>
<evidence type="ECO:0000313" key="2">
    <source>
        <dbReference type="Proteomes" id="UP000477311"/>
    </source>
</evidence>
<comment type="caution">
    <text evidence="1">The sequence shown here is derived from an EMBL/GenBank/DDBJ whole genome shotgun (WGS) entry which is preliminary data.</text>
</comment>
<proteinExistence type="predicted"/>
<keyword evidence="2" id="KW-1185">Reference proteome</keyword>
<name>A0A6M1RS74_9BACT</name>
<dbReference type="AlphaFoldDB" id="A0A6M1RS74"/>
<reference evidence="1 2" key="1">
    <citation type="submission" date="2020-02" db="EMBL/GenBank/DDBJ databases">
        <title>Draft genome sequence of Limisphaera ngatamarikiensis NGM72.4T, a thermophilic Verrucomicrobia grouped in subdivision 3.</title>
        <authorList>
            <person name="Carere C.R."/>
            <person name="Steen J."/>
            <person name="Hugenholtz P."/>
            <person name="Stott M.B."/>
        </authorList>
    </citation>
    <scope>NUCLEOTIDE SEQUENCE [LARGE SCALE GENOMIC DNA]</scope>
    <source>
        <strain evidence="1 2">NGM72.4</strain>
    </source>
</reference>
<organism evidence="1 2">
    <name type="scientific">Limisphaera ngatamarikiensis</name>
    <dbReference type="NCBI Taxonomy" id="1324935"/>
    <lineage>
        <taxon>Bacteria</taxon>
        <taxon>Pseudomonadati</taxon>
        <taxon>Verrucomicrobiota</taxon>
        <taxon>Verrucomicrobiia</taxon>
        <taxon>Limisphaerales</taxon>
        <taxon>Limisphaeraceae</taxon>
        <taxon>Limisphaera</taxon>
    </lineage>
</organism>
<accession>A0A6M1RS74</accession>
<dbReference type="EMBL" id="JAAKYA010000093">
    <property type="protein sequence ID" value="NGO40453.1"/>
    <property type="molecule type" value="Genomic_DNA"/>
</dbReference>